<comment type="caution">
    <text evidence="1">The sequence shown here is derived from an EMBL/GenBank/DDBJ whole genome shotgun (WGS) entry which is preliminary data.</text>
</comment>
<proteinExistence type="predicted"/>
<organism evidence="1 2">
    <name type="scientific">Nonomuraea longicatena</name>
    <dbReference type="NCBI Taxonomy" id="83682"/>
    <lineage>
        <taxon>Bacteria</taxon>
        <taxon>Bacillati</taxon>
        <taxon>Actinomycetota</taxon>
        <taxon>Actinomycetes</taxon>
        <taxon>Streptosporangiales</taxon>
        <taxon>Streptosporangiaceae</taxon>
        <taxon>Nonomuraea</taxon>
    </lineage>
</organism>
<evidence type="ECO:0000313" key="2">
    <source>
        <dbReference type="Proteomes" id="UP001501578"/>
    </source>
</evidence>
<reference evidence="2" key="1">
    <citation type="journal article" date="2019" name="Int. J. Syst. Evol. Microbiol.">
        <title>The Global Catalogue of Microorganisms (GCM) 10K type strain sequencing project: providing services to taxonomists for standard genome sequencing and annotation.</title>
        <authorList>
            <consortium name="The Broad Institute Genomics Platform"/>
            <consortium name="The Broad Institute Genome Sequencing Center for Infectious Disease"/>
            <person name="Wu L."/>
            <person name="Ma J."/>
        </authorList>
    </citation>
    <scope>NUCLEOTIDE SEQUENCE [LARGE SCALE GENOMIC DNA]</scope>
    <source>
        <strain evidence="2">JCM 11136</strain>
    </source>
</reference>
<accession>A0ABP4AHZ9</accession>
<evidence type="ECO:0000313" key="1">
    <source>
        <dbReference type="EMBL" id="GAA0935325.1"/>
    </source>
</evidence>
<dbReference type="Proteomes" id="UP001501578">
    <property type="component" value="Unassembled WGS sequence"/>
</dbReference>
<keyword evidence="2" id="KW-1185">Reference proteome</keyword>
<protein>
    <submittedName>
        <fullName evidence="1">HAD domain-containing protein</fullName>
    </submittedName>
</protein>
<name>A0ABP4AHZ9_9ACTN</name>
<gene>
    <name evidence="1" type="ORF">GCM10009560_43320</name>
</gene>
<dbReference type="EMBL" id="BAAAHQ010000023">
    <property type="protein sequence ID" value="GAA0935325.1"/>
    <property type="molecule type" value="Genomic_DNA"/>
</dbReference>
<dbReference type="Pfam" id="PF18143">
    <property type="entry name" value="HAD_SAK_2"/>
    <property type="match status" value="1"/>
</dbReference>
<sequence length="184" mass="19632">MGWNGSIPGFGVLAAIVAGVDDHPLRPLLFLDVDGTLLPYGAPPPSGLAEWDLWQSAANPQLAKLVPAHGARLLALGCDLVWATAWMDDANDVVAPRLGLPRLPVADLPDAPEEDEPDVLHWKTSALVAAAGGRAFAWVDDEIGDLDRQWVEANHPGRALLLRVDGRTGLTDADFAVLDTWARA</sequence>